<dbReference type="PANTHER" id="PTHR23416">
    <property type="entry name" value="SIALIC ACID SYNTHASE-RELATED"/>
    <property type="match status" value="1"/>
</dbReference>
<dbReference type="PANTHER" id="PTHR23416:SF23">
    <property type="entry name" value="ACETYLTRANSFERASE C18B11.09C-RELATED"/>
    <property type="match status" value="1"/>
</dbReference>
<evidence type="ECO:0000256" key="1">
    <source>
        <dbReference type="ARBA" id="ARBA00007274"/>
    </source>
</evidence>
<evidence type="ECO:0000313" key="4">
    <source>
        <dbReference type="EMBL" id="RST95662.1"/>
    </source>
</evidence>
<accession>A0A429ZPN0</accession>
<dbReference type="EMBL" id="NGJT01000003">
    <property type="protein sequence ID" value="RST95662.1"/>
    <property type="molecule type" value="Genomic_DNA"/>
</dbReference>
<reference evidence="4 5" key="1">
    <citation type="submission" date="2017-05" db="EMBL/GenBank/DDBJ databases">
        <title>Vagococcus spp. assemblies.</title>
        <authorList>
            <person name="Gulvik C.A."/>
        </authorList>
    </citation>
    <scope>NUCLEOTIDE SEQUENCE [LARGE SCALE GENOMIC DNA]</scope>
    <source>
        <strain evidence="4 5">SS1994</strain>
    </source>
</reference>
<dbReference type="InterPro" id="IPR011004">
    <property type="entry name" value="Trimer_LpxA-like_sf"/>
</dbReference>
<dbReference type="Gene3D" id="2.160.10.10">
    <property type="entry name" value="Hexapeptide repeat proteins"/>
    <property type="match status" value="1"/>
</dbReference>
<dbReference type="AlphaFoldDB" id="A0A429ZPN0"/>
<evidence type="ECO:0000256" key="2">
    <source>
        <dbReference type="ARBA" id="ARBA00022679"/>
    </source>
</evidence>
<evidence type="ECO:0000313" key="5">
    <source>
        <dbReference type="Proteomes" id="UP000288490"/>
    </source>
</evidence>
<sequence length="191" mass="21286">MVSDLLTSIQGKEIDKGTELYEQIHRAKGENERLVMELNQSYKEQADVHKALEKITRKKIPSTAHISLPFYTDFGCHIIFGERVFINQNVMFVDLGGITLEDDVLIGPMSRLITVNHIQDVHRRRGLSVKPILVKRNAWIGANVTVLPGVTIGENSIVAADSTVTKDVEDNVVVSGTPARKVKRLINDETS</sequence>
<dbReference type="RefSeq" id="WP_125956490.1">
    <property type="nucleotide sequence ID" value="NZ_JAQEJV010000003.1"/>
</dbReference>
<comment type="similarity">
    <text evidence="1">Belongs to the transferase hexapeptide repeat family.</text>
</comment>
<proteinExistence type="inferred from homology"/>
<keyword evidence="2 4" id="KW-0808">Transferase</keyword>
<dbReference type="GO" id="GO:0008374">
    <property type="term" value="F:O-acyltransferase activity"/>
    <property type="evidence" value="ECO:0007669"/>
    <property type="project" value="TreeGrafter"/>
</dbReference>
<dbReference type="Proteomes" id="UP000288490">
    <property type="component" value="Unassembled WGS sequence"/>
</dbReference>
<dbReference type="SUPFAM" id="SSF51161">
    <property type="entry name" value="Trimeric LpxA-like enzymes"/>
    <property type="match status" value="1"/>
</dbReference>
<dbReference type="InterPro" id="IPR018357">
    <property type="entry name" value="Hexapep_transf_CS"/>
</dbReference>
<protein>
    <submittedName>
        <fullName evidence="4">Acetyltransferase</fullName>
    </submittedName>
</protein>
<keyword evidence="5" id="KW-1185">Reference proteome</keyword>
<gene>
    <name evidence="4" type="ORF">CBF36_02985</name>
</gene>
<dbReference type="InterPro" id="IPR051159">
    <property type="entry name" value="Hexapeptide_acetyltransf"/>
</dbReference>
<keyword evidence="3" id="KW-0677">Repeat</keyword>
<evidence type="ECO:0000256" key="3">
    <source>
        <dbReference type="ARBA" id="ARBA00022737"/>
    </source>
</evidence>
<organism evidence="4 5">
    <name type="scientific">Vagococcus bubulae</name>
    <dbReference type="NCBI Taxonomy" id="1977868"/>
    <lineage>
        <taxon>Bacteria</taxon>
        <taxon>Bacillati</taxon>
        <taxon>Bacillota</taxon>
        <taxon>Bacilli</taxon>
        <taxon>Lactobacillales</taxon>
        <taxon>Enterococcaceae</taxon>
        <taxon>Vagococcus</taxon>
    </lineage>
</organism>
<dbReference type="PROSITE" id="PS00101">
    <property type="entry name" value="HEXAPEP_TRANSFERASES"/>
    <property type="match status" value="1"/>
</dbReference>
<dbReference type="InterPro" id="IPR001451">
    <property type="entry name" value="Hexapep"/>
</dbReference>
<dbReference type="Pfam" id="PF00132">
    <property type="entry name" value="Hexapep"/>
    <property type="match status" value="1"/>
</dbReference>
<name>A0A429ZPN0_9ENTE</name>
<comment type="caution">
    <text evidence="4">The sequence shown here is derived from an EMBL/GenBank/DDBJ whole genome shotgun (WGS) entry which is preliminary data.</text>
</comment>
<dbReference type="OrthoDB" id="9812571at2"/>